<evidence type="ECO:0000259" key="7">
    <source>
        <dbReference type="SMART" id="SM00278"/>
    </source>
</evidence>
<dbReference type="NCBIfam" id="TIGR00084">
    <property type="entry name" value="ruvA"/>
    <property type="match status" value="1"/>
</dbReference>
<dbReference type="Pfam" id="PF01330">
    <property type="entry name" value="RuvA_N"/>
    <property type="match status" value="1"/>
</dbReference>
<evidence type="ECO:0000313" key="8">
    <source>
        <dbReference type="EMBL" id="MVN19963.1"/>
    </source>
</evidence>
<evidence type="ECO:0000256" key="5">
    <source>
        <dbReference type="ARBA" id="ARBA00023204"/>
    </source>
</evidence>
<dbReference type="SUPFAM" id="SSF50249">
    <property type="entry name" value="Nucleic acid-binding proteins"/>
    <property type="match status" value="1"/>
</dbReference>
<comment type="function">
    <text evidence="6">The RuvA-RuvB-RuvC complex processes Holliday junction (HJ) DNA during genetic recombination and DNA repair, while the RuvA-RuvB complex plays an important role in the rescue of blocked DNA replication forks via replication fork reversal (RFR). RuvA specifically binds to HJ cruciform DNA, conferring on it an open structure. The RuvB hexamer acts as an ATP-dependent pump, pulling dsDNA into and through the RuvAB complex. HJ branch migration allows RuvC to scan DNA until it finds its consensus sequence, where it cleaves and resolves the cruciform DNA.</text>
</comment>
<dbReference type="GO" id="GO:0000400">
    <property type="term" value="F:four-way junction DNA binding"/>
    <property type="evidence" value="ECO:0007669"/>
    <property type="project" value="UniProtKB-UniRule"/>
</dbReference>
<dbReference type="InterPro" id="IPR000085">
    <property type="entry name" value="RuvA"/>
</dbReference>
<dbReference type="SMART" id="SM00278">
    <property type="entry name" value="HhH1"/>
    <property type="match status" value="2"/>
</dbReference>
<name>A0A7K1SRN2_9SPHI</name>
<comment type="subunit">
    <text evidence="6">Homotetramer. Forms an RuvA(8)-RuvB(12)-Holliday junction (HJ) complex. HJ DNA is sandwiched between 2 RuvA tetramers; dsDNA enters through RuvA and exits via RuvB. An RuvB hexamer assembles on each DNA strand where it exits the tetramer. Each RuvB hexamer is contacted by two RuvA subunits (via domain III) on 2 adjacent RuvB subunits; this complex drives branch migration. In the full resolvosome a probable DNA-RuvA(4)-RuvB(12)-RuvC(2) complex forms which resolves the HJ.</text>
</comment>
<evidence type="ECO:0000256" key="2">
    <source>
        <dbReference type="ARBA" id="ARBA00022763"/>
    </source>
</evidence>
<evidence type="ECO:0000256" key="4">
    <source>
        <dbReference type="ARBA" id="ARBA00023172"/>
    </source>
</evidence>
<dbReference type="CDD" id="cd14332">
    <property type="entry name" value="UBA_RuvA_C"/>
    <property type="match status" value="1"/>
</dbReference>
<evidence type="ECO:0000256" key="3">
    <source>
        <dbReference type="ARBA" id="ARBA00023125"/>
    </source>
</evidence>
<dbReference type="Pfam" id="PF14520">
    <property type="entry name" value="HHH_5"/>
    <property type="match status" value="1"/>
</dbReference>
<comment type="caution">
    <text evidence="6">Lacks conserved residue(s) required for the propagation of feature annotation.</text>
</comment>
<comment type="subcellular location">
    <subcellularLocation>
        <location evidence="6">Cytoplasm</location>
    </subcellularLocation>
</comment>
<proteinExistence type="inferred from homology"/>
<dbReference type="SUPFAM" id="SSF47781">
    <property type="entry name" value="RuvA domain 2-like"/>
    <property type="match status" value="1"/>
</dbReference>
<feature type="region of interest" description="Domain III" evidence="6">
    <location>
        <begin position="151"/>
        <end position="195"/>
    </location>
</feature>
<dbReference type="InterPro" id="IPR010994">
    <property type="entry name" value="RuvA_2-like"/>
</dbReference>
<keyword evidence="5 6" id="KW-0234">DNA repair</keyword>
<dbReference type="RefSeq" id="WP_157562730.1">
    <property type="nucleotide sequence ID" value="NZ_WPIK01000001.1"/>
</dbReference>
<keyword evidence="3 6" id="KW-0238">DNA-binding</keyword>
<dbReference type="Gene3D" id="2.40.50.140">
    <property type="entry name" value="Nucleic acid-binding proteins"/>
    <property type="match status" value="1"/>
</dbReference>
<dbReference type="GO" id="GO:0006281">
    <property type="term" value="P:DNA repair"/>
    <property type="evidence" value="ECO:0007669"/>
    <property type="project" value="UniProtKB-UniRule"/>
</dbReference>
<keyword evidence="2 6" id="KW-0227">DNA damage</keyword>
<dbReference type="EMBL" id="WPIK01000001">
    <property type="protein sequence ID" value="MVN19963.1"/>
    <property type="molecule type" value="Genomic_DNA"/>
</dbReference>
<dbReference type="Gene3D" id="1.10.8.10">
    <property type="entry name" value="DNA helicase RuvA subunit, C-terminal domain"/>
    <property type="match status" value="1"/>
</dbReference>
<accession>A0A7K1SRN2</accession>
<dbReference type="InterPro" id="IPR011114">
    <property type="entry name" value="RuvA_C"/>
</dbReference>
<keyword evidence="9" id="KW-1185">Reference proteome</keyword>
<evidence type="ECO:0000256" key="1">
    <source>
        <dbReference type="ARBA" id="ARBA00022490"/>
    </source>
</evidence>
<protein>
    <recommendedName>
        <fullName evidence="6">Holliday junction branch migration complex subunit RuvA</fullName>
    </recommendedName>
</protein>
<dbReference type="GO" id="GO:0005524">
    <property type="term" value="F:ATP binding"/>
    <property type="evidence" value="ECO:0007669"/>
    <property type="project" value="InterPro"/>
</dbReference>
<dbReference type="GO" id="GO:0006310">
    <property type="term" value="P:DNA recombination"/>
    <property type="evidence" value="ECO:0007669"/>
    <property type="project" value="UniProtKB-UniRule"/>
</dbReference>
<dbReference type="InterPro" id="IPR036267">
    <property type="entry name" value="RuvA_C_sf"/>
</dbReference>
<keyword evidence="4 6" id="KW-0233">DNA recombination</keyword>
<dbReference type="GO" id="GO:0048476">
    <property type="term" value="C:Holliday junction resolvase complex"/>
    <property type="evidence" value="ECO:0007669"/>
    <property type="project" value="UniProtKB-UniRule"/>
</dbReference>
<dbReference type="Pfam" id="PF07499">
    <property type="entry name" value="RuvA_C"/>
    <property type="match status" value="1"/>
</dbReference>
<dbReference type="GO" id="GO:0009379">
    <property type="term" value="C:Holliday junction helicase complex"/>
    <property type="evidence" value="ECO:0007669"/>
    <property type="project" value="InterPro"/>
</dbReference>
<gene>
    <name evidence="6 8" type="primary">ruvA</name>
    <name evidence="8" type="ORF">GO621_00255</name>
</gene>
<dbReference type="GO" id="GO:0009378">
    <property type="term" value="F:four-way junction helicase activity"/>
    <property type="evidence" value="ECO:0007669"/>
    <property type="project" value="InterPro"/>
</dbReference>
<evidence type="ECO:0000256" key="6">
    <source>
        <dbReference type="HAMAP-Rule" id="MF_00031"/>
    </source>
</evidence>
<dbReference type="InterPro" id="IPR003583">
    <property type="entry name" value="Hlx-hairpin-Hlx_DNA-bd_motif"/>
</dbReference>
<sequence length="195" mass="21462">MYDYINGKLAFKCPAYVVIDAGGIGYHINISLHTYSALSANENNCKLFTWLYVKEDAHTLYGFADEGERRLFLHLISVSGIGPNTGRMMLSSITPAEIQQAIIKGDVPLIQRIKGIGPKSAQRIVLELQDKLKKEGPDSLISVPVNHTVKEEALSALVMLGFAKNAAEKVIGQIVKKDDENLTVEKLIKIALKNL</sequence>
<dbReference type="InterPro" id="IPR012340">
    <property type="entry name" value="NA-bd_OB-fold"/>
</dbReference>
<feature type="domain" description="Helix-hairpin-helix DNA-binding motif class 1" evidence="7">
    <location>
        <begin position="73"/>
        <end position="92"/>
    </location>
</feature>
<feature type="domain" description="Helix-hairpin-helix DNA-binding motif class 1" evidence="7">
    <location>
        <begin position="108"/>
        <end position="127"/>
    </location>
</feature>
<dbReference type="AlphaFoldDB" id="A0A7K1SRN2"/>
<keyword evidence="1 6" id="KW-0963">Cytoplasm</keyword>
<dbReference type="Gene3D" id="1.10.150.20">
    <property type="entry name" value="5' to 3' exonuclease, C-terminal subdomain"/>
    <property type="match status" value="1"/>
</dbReference>
<comment type="caution">
    <text evidence="8">The sequence shown here is derived from an EMBL/GenBank/DDBJ whole genome shotgun (WGS) entry which is preliminary data.</text>
</comment>
<reference evidence="8 9" key="1">
    <citation type="submission" date="2019-12" db="EMBL/GenBank/DDBJ databases">
        <title>Mucilaginibacter sp. HMF7410 genome sequencing and assembly.</title>
        <authorList>
            <person name="Kang H."/>
            <person name="Cha I."/>
            <person name="Kim H."/>
            <person name="Joh K."/>
        </authorList>
    </citation>
    <scope>NUCLEOTIDE SEQUENCE [LARGE SCALE GENOMIC DNA]</scope>
    <source>
        <strain evidence="8 9">HMF7410</strain>
    </source>
</reference>
<dbReference type="GO" id="GO:0005737">
    <property type="term" value="C:cytoplasm"/>
    <property type="evidence" value="ECO:0007669"/>
    <property type="project" value="UniProtKB-SubCell"/>
</dbReference>
<dbReference type="Proteomes" id="UP000462014">
    <property type="component" value="Unassembled WGS sequence"/>
</dbReference>
<feature type="region of interest" description="Domain I" evidence="6">
    <location>
        <begin position="1"/>
        <end position="64"/>
    </location>
</feature>
<dbReference type="HAMAP" id="MF_00031">
    <property type="entry name" value="DNA_HJ_migration_RuvA"/>
    <property type="match status" value="1"/>
</dbReference>
<dbReference type="InterPro" id="IPR013849">
    <property type="entry name" value="DNA_helicase_Holl-junc_RuvA_I"/>
</dbReference>
<evidence type="ECO:0000313" key="9">
    <source>
        <dbReference type="Proteomes" id="UP000462014"/>
    </source>
</evidence>
<dbReference type="SUPFAM" id="SSF46929">
    <property type="entry name" value="DNA helicase RuvA subunit, C-terminal domain"/>
    <property type="match status" value="1"/>
</dbReference>
<organism evidence="8 9">
    <name type="scientific">Mucilaginibacter arboris</name>
    <dbReference type="NCBI Taxonomy" id="2682090"/>
    <lineage>
        <taxon>Bacteria</taxon>
        <taxon>Pseudomonadati</taxon>
        <taxon>Bacteroidota</taxon>
        <taxon>Sphingobacteriia</taxon>
        <taxon>Sphingobacteriales</taxon>
        <taxon>Sphingobacteriaceae</taxon>
        <taxon>Mucilaginibacter</taxon>
    </lineage>
</organism>
<comment type="domain">
    <text evidence="6">Has three domains with a flexible linker between the domains II and III and assumes an 'L' shape. Domain III is highly mobile and contacts RuvB.</text>
</comment>
<comment type="similarity">
    <text evidence="6">Belongs to the RuvA family.</text>
</comment>